<proteinExistence type="predicted"/>
<reference evidence="2 3" key="1">
    <citation type="submission" date="2019-06" db="EMBL/GenBank/DDBJ databases">
        <title>Sequencing the genomes of 1000 actinobacteria strains.</title>
        <authorList>
            <person name="Klenk H.-P."/>
        </authorList>
    </citation>
    <scope>NUCLEOTIDE SEQUENCE [LARGE SCALE GENOMIC DNA]</scope>
    <source>
        <strain evidence="2 3">DSM 45511</strain>
    </source>
</reference>
<sequence length="250" mass="26971">MDKAFLETLLAFDRRPDSLQLRRRSYGLLQIERGSRVVDVGCGAGTAVGELAELGADAVGIDAAPEAVAFARELHPDRRFEVGDAQQLPFADESLDGYRAEKLYHALDDPDKACAEALRVLAPGGRIVLVGQDWELIAIDSDDPALTGVMVTASADEMVNGRVARRYRNLLLDTGFDGVSCEVHTAVLTDPELALFMASRLATGAVRAGVVSEAQAETWLDDQRSRADRDRALVAIPLFLAAGRRPLTPS</sequence>
<dbReference type="RefSeq" id="WP_142095537.1">
    <property type="nucleotide sequence ID" value="NZ_VFPH01000001.1"/>
</dbReference>
<dbReference type="AlphaFoldDB" id="A0A543G9N3"/>
<dbReference type="GO" id="GO:0032259">
    <property type="term" value="P:methylation"/>
    <property type="evidence" value="ECO:0007669"/>
    <property type="project" value="UniProtKB-KW"/>
</dbReference>
<dbReference type="InterPro" id="IPR029063">
    <property type="entry name" value="SAM-dependent_MTases_sf"/>
</dbReference>
<comment type="caution">
    <text evidence="2">The sequence shown here is derived from an EMBL/GenBank/DDBJ whole genome shotgun (WGS) entry which is preliminary data.</text>
</comment>
<evidence type="ECO:0000259" key="1">
    <source>
        <dbReference type="Pfam" id="PF08241"/>
    </source>
</evidence>
<dbReference type="EMBL" id="VFPH01000001">
    <property type="protein sequence ID" value="TQM42781.1"/>
    <property type="molecule type" value="Genomic_DNA"/>
</dbReference>
<dbReference type="PANTHER" id="PTHR43591">
    <property type="entry name" value="METHYLTRANSFERASE"/>
    <property type="match status" value="1"/>
</dbReference>
<gene>
    <name evidence="2" type="ORF">FB388_0117</name>
</gene>
<dbReference type="Proteomes" id="UP000319818">
    <property type="component" value="Unassembled WGS sequence"/>
</dbReference>
<dbReference type="InterPro" id="IPR013216">
    <property type="entry name" value="Methyltransf_11"/>
</dbReference>
<evidence type="ECO:0000313" key="2">
    <source>
        <dbReference type="EMBL" id="TQM42781.1"/>
    </source>
</evidence>
<organism evidence="2 3">
    <name type="scientific">Pseudonocardia cypriaca</name>
    <dbReference type="NCBI Taxonomy" id="882449"/>
    <lineage>
        <taxon>Bacteria</taxon>
        <taxon>Bacillati</taxon>
        <taxon>Actinomycetota</taxon>
        <taxon>Actinomycetes</taxon>
        <taxon>Pseudonocardiales</taxon>
        <taxon>Pseudonocardiaceae</taxon>
        <taxon>Pseudonocardia</taxon>
    </lineage>
</organism>
<dbReference type="Gene3D" id="3.40.50.150">
    <property type="entry name" value="Vaccinia Virus protein VP39"/>
    <property type="match status" value="1"/>
</dbReference>
<feature type="domain" description="Methyltransferase type 11" evidence="1">
    <location>
        <begin position="38"/>
        <end position="129"/>
    </location>
</feature>
<dbReference type="GO" id="GO:0008757">
    <property type="term" value="F:S-adenosylmethionine-dependent methyltransferase activity"/>
    <property type="evidence" value="ECO:0007669"/>
    <property type="project" value="InterPro"/>
</dbReference>
<evidence type="ECO:0000313" key="3">
    <source>
        <dbReference type="Proteomes" id="UP000319818"/>
    </source>
</evidence>
<dbReference type="OrthoDB" id="3636702at2"/>
<keyword evidence="3" id="KW-1185">Reference proteome</keyword>
<keyword evidence="2" id="KW-0808">Transferase</keyword>
<dbReference type="Pfam" id="PF08241">
    <property type="entry name" value="Methyltransf_11"/>
    <property type="match status" value="1"/>
</dbReference>
<dbReference type="SUPFAM" id="SSF53335">
    <property type="entry name" value="S-adenosyl-L-methionine-dependent methyltransferases"/>
    <property type="match status" value="1"/>
</dbReference>
<protein>
    <submittedName>
        <fullName evidence="2">Methyltransferase family protein</fullName>
    </submittedName>
</protein>
<keyword evidence="2" id="KW-0489">Methyltransferase</keyword>
<accession>A0A543G9N3</accession>
<name>A0A543G9N3_9PSEU</name>
<dbReference type="PANTHER" id="PTHR43591:SF24">
    <property type="entry name" value="2-METHOXY-6-POLYPRENYL-1,4-BENZOQUINOL METHYLASE, MITOCHONDRIAL"/>
    <property type="match status" value="1"/>
</dbReference>
<dbReference type="CDD" id="cd02440">
    <property type="entry name" value="AdoMet_MTases"/>
    <property type="match status" value="1"/>
</dbReference>